<reference evidence="3 4" key="1">
    <citation type="submission" date="2019-06" db="EMBL/GenBank/DDBJ databases">
        <title>Sequencing the genomes of 1000 actinobacteria strains.</title>
        <authorList>
            <person name="Klenk H.-P."/>
        </authorList>
    </citation>
    <scope>NUCLEOTIDE SEQUENCE [LARGE SCALE GENOMIC DNA]</scope>
    <source>
        <strain evidence="3 4">DSM 102200</strain>
    </source>
</reference>
<dbReference type="SUPFAM" id="SSF53649">
    <property type="entry name" value="Alkaline phosphatase-like"/>
    <property type="match status" value="1"/>
</dbReference>
<dbReference type="Gene3D" id="3.40.720.10">
    <property type="entry name" value="Alkaline Phosphatase, subunit A"/>
    <property type="match status" value="1"/>
</dbReference>
<dbReference type="Proteomes" id="UP000316096">
    <property type="component" value="Unassembled WGS sequence"/>
</dbReference>
<accession>A0A543CP65</accession>
<dbReference type="AlphaFoldDB" id="A0A543CP65"/>
<name>A0A543CP65_9ACTN</name>
<proteinExistence type="predicted"/>
<gene>
    <name evidence="3" type="ORF">FB559_4537</name>
</gene>
<feature type="transmembrane region" description="Helical" evidence="2">
    <location>
        <begin position="179"/>
        <end position="199"/>
    </location>
</feature>
<comment type="caution">
    <text evidence="3">The sequence shown here is derived from an EMBL/GenBank/DDBJ whole genome shotgun (WGS) entry which is preliminary data.</text>
</comment>
<evidence type="ECO:0000256" key="2">
    <source>
        <dbReference type="SAM" id="Phobius"/>
    </source>
</evidence>
<keyword evidence="2" id="KW-1133">Transmembrane helix</keyword>
<keyword evidence="2" id="KW-0472">Membrane</keyword>
<keyword evidence="4" id="KW-1185">Reference proteome</keyword>
<keyword evidence="2" id="KW-0812">Transmembrane</keyword>
<feature type="region of interest" description="Disordered" evidence="1">
    <location>
        <begin position="1"/>
        <end position="30"/>
    </location>
</feature>
<feature type="transmembrane region" description="Helical" evidence="2">
    <location>
        <begin position="34"/>
        <end position="52"/>
    </location>
</feature>
<feature type="compositionally biased region" description="Basic residues" evidence="1">
    <location>
        <begin position="1"/>
        <end position="11"/>
    </location>
</feature>
<evidence type="ECO:0000313" key="4">
    <source>
        <dbReference type="Proteomes" id="UP000316096"/>
    </source>
</evidence>
<feature type="transmembrane region" description="Helical" evidence="2">
    <location>
        <begin position="144"/>
        <end position="167"/>
    </location>
</feature>
<dbReference type="InterPro" id="IPR017850">
    <property type="entry name" value="Alkaline_phosphatase_core_sf"/>
</dbReference>
<keyword evidence="3" id="KW-0808">Transferase</keyword>
<sequence>MPFFTRLRRRPAQGTEPSPDAVEGGGHRSRGRTVAGWVTTALACVLVLFALIAPNQITRFTPEAFVRIPLEGLLGVALVLILPGRAKRVAAVIIGVILGLLAIVKIVDIGFSTVLARPFNLVFDWSLFGSANQFLSASVGRAGAIGAGILAAVLAVGVLVLMTLAVLRLTRLVVQHNTSATGAATLLGVAWVTCAALGAQLVPGVPVAGVAAGRLLQVRRSLEDRKEFAKEASVDAFGGVPSDRLLTGLRGKDVLLSFVESYGRDAIEDPRYASEVGAVLDAGSSRLRAAGFASRSAFLTSPTAGGGSWLAHSTLLSGLWINNQQRYNSLVSSDRLTLSKAFEGAGWQTAAVMPGTTTAWPEAKFYGYEHVYDRWTIGYRGPRFNWGTPPDQYTLSVFQRTERAKPKHPPVMAEIPLVTSHAPWAPTPSGLVDWKTVGDGTVFGPMAAAGDKPEDVWRSPSRIRTAYRQSIEYSLNALISYVQTYGDDNLVLIFLGDHQPAPLITGQNADRDVPITIVARDPAVLDRISTWGWQDGLKPGPHAPVWPMNAFRDRFLTAFGSQPQPTR</sequence>
<evidence type="ECO:0000313" key="3">
    <source>
        <dbReference type="EMBL" id="TQL98889.1"/>
    </source>
</evidence>
<feature type="transmembrane region" description="Helical" evidence="2">
    <location>
        <begin position="64"/>
        <end position="82"/>
    </location>
</feature>
<evidence type="ECO:0000256" key="1">
    <source>
        <dbReference type="SAM" id="MobiDB-lite"/>
    </source>
</evidence>
<organism evidence="3 4">
    <name type="scientific">Actinoallomurus bryophytorum</name>
    <dbReference type="NCBI Taxonomy" id="1490222"/>
    <lineage>
        <taxon>Bacteria</taxon>
        <taxon>Bacillati</taxon>
        <taxon>Actinomycetota</taxon>
        <taxon>Actinomycetes</taxon>
        <taxon>Streptosporangiales</taxon>
        <taxon>Thermomonosporaceae</taxon>
        <taxon>Actinoallomurus</taxon>
    </lineage>
</organism>
<dbReference type="GO" id="GO:0016740">
    <property type="term" value="F:transferase activity"/>
    <property type="evidence" value="ECO:0007669"/>
    <property type="project" value="UniProtKB-KW"/>
</dbReference>
<feature type="transmembrane region" description="Helical" evidence="2">
    <location>
        <begin position="89"/>
        <end position="111"/>
    </location>
</feature>
<protein>
    <submittedName>
        <fullName evidence="3">Phosphoglycerol transferase MdoB-like AlkP superfamily enzyme</fullName>
    </submittedName>
</protein>
<dbReference type="EMBL" id="VFOZ01000001">
    <property type="protein sequence ID" value="TQL98889.1"/>
    <property type="molecule type" value="Genomic_DNA"/>
</dbReference>